<accession>A0AAJ1ICI4</accession>
<feature type="transmembrane region" description="Helical" evidence="7">
    <location>
        <begin position="147"/>
        <end position="166"/>
    </location>
</feature>
<dbReference type="GO" id="GO:0055085">
    <property type="term" value="P:transmembrane transport"/>
    <property type="evidence" value="ECO:0007669"/>
    <property type="project" value="InterPro"/>
</dbReference>
<dbReference type="GO" id="GO:0005886">
    <property type="term" value="C:plasma membrane"/>
    <property type="evidence" value="ECO:0007669"/>
    <property type="project" value="UniProtKB-SubCell"/>
</dbReference>
<comment type="subcellular location">
    <subcellularLocation>
        <location evidence="1 7">Cell membrane</location>
        <topology evidence="1 7">Multi-pass membrane protein</topology>
    </subcellularLocation>
</comment>
<dbReference type="SUPFAM" id="SSF161098">
    <property type="entry name" value="MetI-like"/>
    <property type="match status" value="1"/>
</dbReference>
<comment type="similarity">
    <text evidence="7">Belongs to the binding-protein-dependent transport system permease family.</text>
</comment>
<evidence type="ECO:0000256" key="4">
    <source>
        <dbReference type="ARBA" id="ARBA00022692"/>
    </source>
</evidence>
<dbReference type="Gene3D" id="1.10.3720.10">
    <property type="entry name" value="MetI-like"/>
    <property type="match status" value="1"/>
</dbReference>
<dbReference type="EMBL" id="JAQQAL010000017">
    <property type="protein sequence ID" value="MDC7226747.1"/>
    <property type="molecule type" value="Genomic_DNA"/>
</dbReference>
<evidence type="ECO:0000313" key="10">
    <source>
        <dbReference type="Proteomes" id="UP001221217"/>
    </source>
</evidence>
<reference evidence="9 10" key="1">
    <citation type="submission" date="2022-12" db="EMBL/GenBank/DDBJ databases">
        <title>Metagenome assembled genome from gulf of manar.</title>
        <authorList>
            <person name="Kohli P."/>
            <person name="Pk S."/>
            <person name="Venkata Ramana C."/>
            <person name="Sasikala C."/>
        </authorList>
    </citation>
    <scope>NUCLEOTIDE SEQUENCE [LARGE SCALE GENOMIC DNA]</scope>
    <source>
        <strain evidence="9">JB008</strain>
    </source>
</reference>
<dbReference type="InterPro" id="IPR000515">
    <property type="entry name" value="MetI-like"/>
</dbReference>
<evidence type="ECO:0000256" key="6">
    <source>
        <dbReference type="ARBA" id="ARBA00023136"/>
    </source>
</evidence>
<feature type="transmembrane region" description="Helical" evidence="7">
    <location>
        <begin position="249"/>
        <end position="270"/>
    </location>
</feature>
<comment type="caution">
    <text evidence="9">The sequence shown here is derived from an EMBL/GenBank/DDBJ whole genome shotgun (WGS) entry which is preliminary data.</text>
</comment>
<feature type="domain" description="ABC transmembrane type-1" evidence="8">
    <location>
        <begin position="79"/>
        <end position="270"/>
    </location>
</feature>
<proteinExistence type="inferred from homology"/>
<evidence type="ECO:0000256" key="1">
    <source>
        <dbReference type="ARBA" id="ARBA00004651"/>
    </source>
</evidence>
<evidence type="ECO:0000256" key="3">
    <source>
        <dbReference type="ARBA" id="ARBA00022475"/>
    </source>
</evidence>
<dbReference type="InterPro" id="IPR035906">
    <property type="entry name" value="MetI-like_sf"/>
</dbReference>
<gene>
    <name evidence="9" type="ORF">PQJ61_08275</name>
</gene>
<dbReference type="Proteomes" id="UP001221217">
    <property type="component" value="Unassembled WGS sequence"/>
</dbReference>
<dbReference type="PANTHER" id="PTHR43744:SF12">
    <property type="entry name" value="ABC TRANSPORTER PERMEASE PROTEIN MG189-RELATED"/>
    <property type="match status" value="1"/>
</dbReference>
<dbReference type="PROSITE" id="PS50928">
    <property type="entry name" value="ABC_TM1"/>
    <property type="match status" value="1"/>
</dbReference>
<keyword evidence="4 7" id="KW-0812">Transmembrane</keyword>
<evidence type="ECO:0000313" key="9">
    <source>
        <dbReference type="EMBL" id="MDC7226747.1"/>
    </source>
</evidence>
<feature type="transmembrane region" description="Helical" evidence="7">
    <location>
        <begin position="78"/>
        <end position="103"/>
    </location>
</feature>
<name>A0AAJ1ICI4_9SPIO</name>
<feature type="transmembrane region" description="Helical" evidence="7">
    <location>
        <begin position="115"/>
        <end position="135"/>
    </location>
</feature>
<evidence type="ECO:0000256" key="2">
    <source>
        <dbReference type="ARBA" id="ARBA00022448"/>
    </source>
</evidence>
<evidence type="ECO:0000256" key="5">
    <source>
        <dbReference type="ARBA" id="ARBA00022989"/>
    </source>
</evidence>
<dbReference type="CDD" id="cd06261">
    <property type="entry name" value="TM_PBP2"/>
    <property type="match status" value="1"/>
</dbReference>
<keyword evidence="2 7" id="KW-0813">Transport</keyword>
<organism evidence="9 10">
    <name type="scientific">Candidatus Thalassospirochaeta sargassi</name>
    <dbReference type="NCBI Taxonomy" id="3119039"/>
    <lineage>
        <taxon>Bacteria</taxon>
        <taxon>Pseudomonadati</taxon>
        <taxon>Spirochaetota</taxon>
        <taxon>Spirochaetia</taxon>
        <taxon>Spirochaetales</taxon>
        <taxon>Spirochaetaceae</taxon>
        <taxon>Candidatus Thalassospirochaeta</taxon>
    </lineage>
</organism>
<evidence type="ECO:0000256" key="7">
    <source>
        <dbReference type="RuleBase" id="RU363032"/>
    </source>
</evidence>
<dbReference type="PANTHER" id="PTHR43744">
    <property type="entry name" value="ABC TRANSPORTER PERMEASE PROTEIN MG189-RELATED-RELATED"/>
    <property type="match status" value="1"/>
</dbReference>
<dbReference type="Pfam" id="PF00528">
    <property type="entry name" value="BPD_transp_1"/>
    <property type="match status" value="1"/>
</dbReference>
<feature type="transmembrane region" description="Helical" evidence="7">
    <location>
        <begin position="21"/>
        <end position="41"/>
    </location>
</feature>
<keyword evidence="3" id="KW-1003">Cell membrane</keyword>
<protein>
    <submittedName>
        <fullName evidence="9">Carbohydrate ABC transporter permease</fullName>
    </submittedName>
</protein>
<keyword evidence="6 7" id="KW-0472">Membrane</keyword>
<evidence type="ECO:0000259" key="8">
    <source>
        <dbReference type="PROSITE" id="PS50928"/>
    </source>
</evidence>
<sequence>MHKTRSLNRTSPVDIMARTGKWIYLIFFLILTILPLIWLIISSFKTNYEFETQPFALPVVWQIQNYIKAFQMANLGRLFLNSVIVAICTTAFNTLVASMAAFAISRENFRFKNGLLTIILSGVLIPIIALMVPYFKIVSGLGLYDTLPGLIITYSAINIPISVFLIHGFMSTIPKELEEAAIIDGCSFTQRYTRIVLPLSIPGLVTSGTFVFIYCWNEFTYAMLLTSSEASRTLQLGIRFFRSQFVTDYTSMLAAIVITMVPTIFVYIFMHNRIISGMTSGAVKG</sequence>
<keyword evidence="5 7" id="KW-1133">Transmembrane helix</keyword>
<dbReference type="AlphaFoldDB" id="A0AAJ1ICI4"/>
<feature type="transmembrane region" description="Helical" evidence="7">
    <location>
        <begin position="195"/>
        <end position="214"/>
    </location>
</feature>